<evidence type="ECO:0000256" key="3">
    <source>
        <dbReference type="ARBA" id="ARBA00038502"/>
    </source>
</evidence>
<comment type="similarity">
    <text evidence="3">Belongs to the acetyltransferase family. RimJ subfamily.</text>
</comment>
<dbReference type="InterPro" id="IPR051531">
    <property type="entry name" value="N-acetyltransferase"/>
</dbReference>
<gene>
    <name evidence="5" type="ORF">BDU57DRAFT_171905</name>
</gene>
<keyword evidence="1 5" id="KW-0808">Transferase</keyword>
<dbReference type="PROSITE" id="PS51186">
    <property type="entry name" value="GNAT"/>
    <property type="match status" value="1"/>
</dbReference>
<feature type="domain" description="N-acetyltransferase" evidence="4">
    <location>
        <begin position="28"/>
        <end position="201"/>
    </location>
</feature>
<dbReference type="Pfam" id="PF13302">
    <property type="entry name" value="Acetyltransf_3"/>
    <property type="match status" value="1"/>
</dbReference>
<accession>A0A6A5QSQ6</accession>
<dbReference type="InterPro" id="IPR000182">
    <property type="entry name" value="GNAT_dom"/>
</dbReference>
<dbReference type="Gene3D" id="3.40.630.30">
    <property type="match status" value="1"/>
</dbReference>
<evidence type="ECO:0000256" key="1">
    <source>
        <dbReference type="ARBA" id="ARBA00022679"/>
    </source>
</evidence>
<dbReference type="PANTHER" id="PTHR43792">
    <property type="entry name" value="GNAT FAMILY, PUTATIVE (AFU_ORTHOLOGUE AFUA_3G00765)-RELATED-RELATED"/>
    <property type="match status" value="1"/>
</dbReference>
<keyword evidence="6" id="KW-1185">Reference proteome</keyword>
<evidence type="ECO:0000313" key="5">
    <source>
        <dbReference type="EMBL" id="KAF1917646.1"/>
    </source>
</evidence>
<dbReference type="GO" id="GO:0016747">
    <property type="term" value="F:acyltransferase activity, transferring groups other than amino-acyl groups"/>
    <property type="evidence" value="ECO:0007669"/>
    <property type="project" value="InterPro"/>
</dbReference>
<evidence type="ECO:0000259" key="4">
    <source>
        <dbReference type="PROSITE" id="PS51186"/>
    </source>
</evidence>
<evidence type="ECO:0000256" key="2">
    <source>
        <dbReference type="ARBA" id="ARBA00023315"/>
    </source>
</evidence>
<sequence length="204" mass="23205">MPSARRTPAERRANCGSARWGSIVTPRLVLREFTMADIEAYYELESNEENARYQDWLPRTMDQARELVLANIQGSSACPRSTWELVVECAGRMIGRVGAASTQLEHDSSNRTTNHVDLWFSFLPAFHGKGYATEAMEVFIEVLSQGQDADVMELEIECDPRNTGSWKLAQRLGFERHSLTRRAWESKGEWVDSLVYRKVMEGGI</sequence>
<dbReference type="AlphaFoldDB" id="A0A6A5QSQ6"/>
<dbReference type="OrthoDB" id="630895at2759"/>
<proteinExistence type="inferred from homology"/>
<reference evidence="5" key="1">
    <citation type="journal article" date="2020" name="Stud. Mycol.">
        <title>101 Dothideomycetes genomes: a test case for predicting lifestyles and emergence of pathogens.</title>
        <authorList>
            <person name="Haridas S."/>
            <person name="Albert R."/>
            <person name="Binder M."/>
            <person name="Bloem J."/>
            <person name="Labutti K."/>
            <person name="Salamov A."/>
            <person name="Andreopoulos B."/>
            <person name="Baker S."/>
            <person name="Barry K."/>
            <person name="Bills G."/>
            <person name="Bluhm B."/>
            <person name="Cannon C."/>
            <person name="Castanera R."/>
            <person name="Culley D."/>
            <person name="Daum C."/>
            <person name="Ezra D."/>
            <person name="Gonzalez J."/>
            <person name="Henrissat B."/>
            <person name="Kuo A."/>
            <person name="Liang C."/>
            <person name="Lipzen A."/>
            <person name="Lutzoni F."/>
            <person name="Magnuson J."/>
            <person name="Mondo S."/>
            <person name="Nolan M."/>
            <person name="Ohm R."/>
            <person name="Pangilinan J."/>
            <person name="Park H.-J."/>
            <person name="Ramirez L."/>
            <person name="Alfaro M."/>
            <person name="Sun H."/>
            <person name="Tritt A."/>
            <person name="Yoshinaga Y."/>
            <person name="Zwiers L.-H."/>
            <person name="Turgeon B."/>
            <person name="Goodwin S."/>
            <person name="Spatafora J."/>
            <person name="Crous P."/>
            <person name="Grigoriev I."/>
        </authorList>
    </citation>
    <scope>NUCLEOTIDE SEQUENCE</scope>
    <source>
        <strain evidence="5">HMLAC05119</strain>
    </source>
</reference>
<name>A0A6A5QSQ6_AMPQU</name>
<dbReference type="InterPro" id="IPR016181">
    <property type="entry name" value="Acyl_CoA_acyltransferase"/>
</dbReference>
<dbReference type="PANTHER" id="PTHR43792:SF8">
    <property type="entry name" value="[RIBOSOMAL PROTEIN US5]-ALANINE N-ACETYLTRANSFERASE"/>
    <property type="match status" value="1"/>
</dbReference>
<evidence type="ECO:0000313" key="6">
    <source>
        <dbReference type="Proteomes" id="UP000800096"/>
    </source>
</evidence>
<dbReference type="EMBL" id="ML979134">
    <property type="protein sequence ID" value="KAF1917646.1"/>
    <property type="molecule type" value="Genomic_DNA"/>
</dbReference>
<dbReference type="Proteomes" id="UP000800096">
    <property type="component" value="Unassembled WGS sequence"/>
</dbReference>
<dbReference type="SUPFAM" id="SSF55729">
    <property type="entry name" value="Acyl-CoA N-acyltransferases (Nat)"/>
    <property type="match status" value="1"/>
</dbReference>
<protein>
    <submittedName>
        <fullName evidence="5">Acyl-CoA N-acyltransferase</fullName>
    </submittedName>
</protein>
<organism evidence="5 6">
    <name type="scientific">Ampelomyces quisqualis</name>
    <name type="common">Powdery mildew agent</name>
    <dbReference type="NCBI Taxonomy" id="50730"/>
    <lineage>
        <taxon>Eukaryota</taxon>
        <taxon>Fungi</taxon>
        <taxon>Dikarya</taxon>
        <taxon>Ascomycota</taxon>
        <taxon>Pezizomycotina</taxon>
        <taxon>Dothideomycetes</taxon>
        <taxon>Pleosporomycetidae</taxon>
        <taxon>Pleosporales</taxon>
        <taxon>Pleosporineae</taxon>
        <taxon>Phaeosphaeriaceae</taxon>
        <taxon>Ampelomyces</taxon>
    </lineage>
</organism>
<keyword evidence="2 5" id="KW-0012">Acyltransferase</keyword>